<accession>W4JU73</accession>
<dbReference type="Proteomes" id="UP000030671">
    <property type="component" value="Unassembled WGS sequence"/>
</dbReference>
<reference evidence="4 5" key="1">
    <citation type="journal article" date="2012" name="New Phytol.">
        <title>Insight into trade-off between wood decay and parasitism from the genome of a fungal forest pathogen.</title>
        <authorList>
            <person name="Olson A."/>
            <person name="Aerts A."/>
            <person name="Asiegbu F."/>
            <person name="Belbahri L."/>
            <person name="Bouzid O."/>
            <person name="Broberg A."/>
            <person name="Canback B."/>
            <person name="Coutinho P.M."/>
            <person name="Cullen D."/>
            <person name="Dalman K."/>
            <person name="Deflorio G."/>
            <person name="van Diepen L.T."/>
            <person name="Dunand C."/>
            <person name="Duplessis S."/>
            <person name="Durling M."/>
            <person name="Gonthier P."/>
            <person name="Grimwood J."/>
            <person name="Fossdal C.G."/>
            <person name="Hansson D."/>
            <person name="Henrissat B."/>
            <person name="Hietala A."/>
            <person name="Himmelstrand K."/>
            <person name="Hoffmeister D."/>
            <person name="Hogberg N."/>
            <person name="James T.Y."/>
            <person name="Karlsson M."/>
            <person name="Kohler A."/>
            <person name="Kues U."/>
            <person name="Lee Y.H."/>
            <person name="Lin Y.C."/>
            <person name="Lind M."/>
            <person name="Lindquist E."/>
            <person name="Lombard V."/>
            <person name="Lucas S."/>
            <person name="Lunden K."/>
            <person name="Morin E."/>
            <person name="Murat C."/>
            <person name="Park J."/>
            <person name="Raffaello T."/>
            <person name="Rouze P."/>
            <person name="Salamov A."/>
            <person name="Schmutz J."/>
            <person name="Solheim H."/>
            <person name="Stahlberg J."/>
            <person name="Velez H."/>
            <person name="de Vries R.P."/>
            <person name="Wiebenga A."/>
            <person name="Woodward S."/>
            <person name="Yakovlev I."/>
            <person name="Garbelotto M."/>
            <person name="Martin F."/>
            <person name="Grigoriev I.V."/>
            <person name="Stenlid J."/>
        </authorList>
    </citation>
    <scope>NUCLEOTIDE SEQUENCE [LARGE SCALE GENOMIC DNA]</scope>
    <source>
        <strain evidence="4 5">TC 32-1</strain>
    </source>
</reference>
<feature type="transmembrane region" description="Helical" evidence="2">
    <location>
        <begin position="224"/>
        <end position="244"/>
    </location>
</feature>
<dbReference type="GeneID" id="20674388"/>
<feature type="region of interest" description="Disordered" evidence="1">
    <location>
        <begin position="324"/>
        <end position="433"/>
    </location>
</feature>
<feature type="domain" description="DUF6533" evidence="3">
    <location>
        <begin position="17"/>
        <end position="62"/>
    </location>
</feature>
<evidence type="ECO:0000256" key="2">
    <source>
        <dbReference type="SAM" id="Phobius"/>
    </source>
</evidence>
<dbReference type="AlphaFoldDB" id="W4JU73"/>
<feature type="transmembrane region" description="Helical" evidence="2">
    <location>
        <begin position="116"/>
        <end position="137"/>
    </location>
</feature>
<dbReference type="OrthoDB" id="3249922at2759"/>
<name>W4JU73_HETIT</name>
<dbReference type="EMBL" id="KI925464">
    <property type="protein sequence ID" value="ETW76421.1"/>
    <property type="molecule type" value="Genomic_DNA"/>
</dbReference>
<dbReference type="eggNOG" id="ENOG502SRX6">
    <property type="taxonomic scope" value="Eukaryota"/>
</dbReference>
<feature type="compositionally biased region" description="Gly residues" evidence="1">
    <location>
        <begin position="326"/>
        <end position="338"/>
    </location>
</feature>
<dbReference type="RefSeq" id="XP_009551330.1">
    <property type="nucleotide sequence ID" value="XM_009553035.1"/>
</dbReference>
<feature type="region of interest" description="Disordered" evidence="1">
    <location>
        <begin position="280"/>
        <end position="303"/>
    </location>
</feature>
<gene>
    <name evidence="4" type="ORF">HETIRDRAFT_429889</name>
</gene>
<dbReference type="Pfam" id="PF20151">
    <property type="entry name" value="DUF6533"/>
    <property type="match status" value="1"/>
</dbReference>
<evidence type="ECO:0000313" key="4">
    <source>
        <dbReference type="EMBL" id="ETW76421.1"/>
    </source>
</evidence>
<organism evidence="4 5">
    <name type="scientific">Heterobasidion irregulare (strain TC 32-1)</name>
    <dbReference type="NCBI Taxonomy" id="747525"/>
    <lineage>
        <taxon>Eukaryota</taxon>
        <taxon>Fungi</taxon>
        <taxon>Dikarya</taxon>
        <taxon>Basidiomycota</taxon>
        <taxon>Agaricomycotina</taxon>
        <taxon>Agaricomycetes</taxon>
        <taxon>Russulales</taxon>
        <taxon>Bondarzewiaceae</taxon>
        <taxon>Heterobasidion</taxon>
        <taxon>Heterobasidion annosum species complex</taxon>
    </lineage>
</organism>
<feature type="transmembrane region" description="Helical" evidence="2">
    <location>
        <begin position="86"/>
        <end position="104"/>
    </location>
</feature>
<dbReference type="InParanoid" id="W4JU73"/>
<feature type="compositionally biased region" description="Basic and acidic residues" evidence="1">
    <location>
        <begin position="376"/>
        <end position="394"/>
    </location>
</feature>
<evidence type="ECO:0000313" key="5">
    <source>
        <dbReference type="Proteomes" id="UP000030671"/>
    </source>
</evidence>
<keyword evidence="5" id="KW-1185">Reference proteome</keyword>
<keyword evidence="2" id="KW-0472">Membrane</keyword>
<evidence type="ECO:0000259" key="3">
    <source>
        <dbReference type="Pfam" id="PF20151"/>
    </source>
</evidence>
<proteinExistence type="predicted"/>
<dbReference type="HOGENOM" id="CLU_035509_11_0_1"/>
<evidence type="ECO:0000256" key="1">
    <source>
        <dbReference type="SAM" id="MobiDB-lite"/>
    </source>
</evidence>
<sequence>MPRVLIQTNVNGNITPYSIAGIAALLVYDYICTLDQEIEFVWSGPWSLGKFLFLANRYSPFIDTFISLHLLTSFESPEHCLAQFKVVAWLITLGTLLSEAILMLRTYAIWDRKRWVQVLLLCILLLVFPAAIAVTHIEVASFEYGPSPHPTIPGCTLKKASRIIYIAYVLLMVSETGQSRLLRKSPLADPATVIVALTGIRAIQHLRATRSPLVVALYRDGILFYGYLFAITAMNVIVPVAAPVEFSNWLATPQRVLHSIMCTRVLLFIFRARYAGSHPRSASASASPHAYAAPAGATGSARTDSDAAELTSFAKLTTMFSTVWGPGEGAPDGLGAGTRVGSSSSEEGEGELGSEQWRRRRLRGAGEGDVEEEIEMEVRSERVRGAEEDYERGQGRPSTNAPGGSIETTRALLGRGEEEAQDAIATIGRTRSR</sequence>
<feature type="compositionally biased region" description="Polar residues" evidence="1">
    <location>
        <begin position="396"/>
        <end position="408"/>
    </location>
</feature>
<protein>
    <recommendedName>
        <fullName evidence="3">DUF6533 domain-containing protein</fullName>
    </recommendedName>
</protein>
<dbReference type="InterPro" id="IPR045340">
    <property type="entry name" value="DUF6533"/>
</dbReference>
<keyword evidence="2" id="KW-1133">Transmembrane helix</keyword>
<keyword evidence="2" id="KW-0812">Transmembrane</keyword>
<feature type="compositionally biased region" description="Low complexity" evidence="1">
    <location>
        <begin position="280"/>
        <end position="302"/>
    </location>
</feature>
<dbReference type="KEGG" id="hir:HETIRDRAFT_429889"/>